<sequence>MCIYALKLLVRHYFLSATTRSSQQRSLPHQFTPFTPPDTSTSHHLGTRRINPNSFLSLNSNLHHLLFTNSVNITDIYPDSKSPRSPWHSTMHNAKALSSSTHKREHITHCDKHGLEPSYQTNLASTRIPTSKSKENKYALFCFNVSSGPDSSGENSTFEPRVGDELGLGIPSGLRWGAKCQAEMLSSLSIPVTVYFCAKRHYT</sequence>
<accession>A0A6A4HYM1</accession>
<protein>
    <submittedName>
        <fullName evidence="1">Uncharacterized protein</fullName>
    </submittedName>
</protein>
<reference evidence="1" key="1">
    <citation type="journal article" date="2019" name="Environ. Microbiol.">
        <title>Fungal ecological strategies reflected in gene transcription - a case study of two litter decomposers.</title>
        <authorList>
            <person name="Barbi F."/>
            <person name="Kohler A."/>
            <person name="Barry K."/>
            <person name="Baskaran P."/>
            <person name="Daum C."/>
            <person name="Fauchery L."/>
            <person name="Ihrmark K."/>
            <person name="Kuo A."/>
            <person name="LaButti K."/>
            <person name="Lipzen A."/>
            <person name="Morin E."/>
            <person name="Grigoriev I.V."/>
            <person name="Henrissat B."/>
            <person name="Lindahl B."/>
            <person name="Martin F."/>
        </authorList>
    </citation>
    <scope>NUCLEOTIDE SEQUENCE</scope>
    <source>
        <strain evidence="1">JB14</strain>
    </source>
</reference>
<dbReference type="AlphaFoldDB" id="A0A6A4HYM1"/>
<evidence type="ECO:0000313" key="2">
    <source>
        <dbReference type="Proteomes" id="UP000799118"/>
    </source>
</evidence>
<keyword evidence="2" id="KW-1185">Reference proteome</keyword>
<gene>
    <name evidence="1" type="ORF">BT96DRAFT_481037</name>
</gene>
<proteinExistence type="predicted"/>
<organism evidence="1 2">
    <name type="scientific">Gymnopus androsaceus JB14</name>
    <dbReference type="NCBI Taxonomy" id="1447944"/>
    <lineage>
        <taxon>Eukaryota</taxon>
        <taxon>Fungi</taxon>
        <taxon>Dikarya</taxon>
        <taxon>Basidiomycota</taxon>
        <taxon>Agaricomycotina</taxon>
        <taxon>Agaricomycetes</taxon>
        <taxon>Agaricomycetidae</taxon>
        <taxon>Agaricales</taxon>
        <taxon>Marasmiineae</taxon>
        <taxon>Omphalotaceae</taxon>
        <taxon>Gymnopus</taxon>
    </lineage>
</organism>
<dbReference type="EMBL" id="ML769423">
    <property type="protein sequence ID" value="KAE9403639.1"/>
    <property type="molecule type" value="Genomic_DNA"/>
</dbReference>
<name>A0A6A4HYM1_9AGAR</name>
<dbReference type="Proteomes" id="UP000799118">
    <property type="component" value="Unassembled WGS sequence"/>
</dbReference>
<evidence type="ECO:0000313" key="1">
    <source>
        <dbReference type="EMBL" id="KAE9403639.1"/>
    </source>
</evidence>